<dbReference type="Gene3D" id="3.50.50.60">
    <property type="entry name" value="FAD/NAD(P)-binding domain"/>
    <property type="match status" value="1"/>
</dbReference>
<organism evidence="4 5">
    <name type="scientific">Nocardia mexicana</name>
    <dbReference type="NCBI Taxonomy" id="279262"/>
    <lineage>
        <taxon>Bacteria</taxon>
        <taxon>Bacillati</taxon>
        <taxon>Actinomycetota</taxon>
        <taxon>Actinomycetes</taxon>
        <taxon>Mycobacteriales</taxon>
        <taxon>Nocardiaceae</taxon>
        <taxon>Nocardia</taxon>
    </lineage>
</organism>
<dbReference type="InterPro" id="IPR002938">
    <property type="entry name" value="FAD-bd"/>
</dbReference>
<evidence type="ECO:0000259" key="3">
    <source>
        <dbReference type="Pfam" id="PF01494"/>
    </source>
</evidence>
<evidence type="ECO:0000313" key="4">
    <source>
        <dbReference type="EMBL" id="RDI49990.1"/>
    </source>
</evidence>
<dbReference type="PRINTS" id="PR00420">
    <property type="entry name" value="RNGMNOXGNASE"/>
</dbReference>
<dbReference type="Pfam" id="PF01494">
    <property type="entry name" value="FAD_binding_3"/>
    <property type="match status" value="1"/>
</dbReference>
<dbReference type="Proteomes" id="UP000255355">
    <property type="component" value="Unassembled WGS sequence"/>
</dbReference>
<keyword evidence="4" id="KW-0503">Monooxygenase</keyword>
<comment type="caution">
    <text evidence="4">The sequence shown here is derived from an EMBL/GenBank/DDBJ whole genome shotgun (WGS) entry which is preliminary data.</text>
</comment>
<proteinExistence type="predicted"/>
<sequence>MRHENVAVVVVGAGPAGLLLAQLLDRSGVDCLVLEARSREYVENRTRAGLLEQHTVDVLRAAGVADRLERNAIRHGGVEFRFAGRRHRVPTDELVGEPTWIYGQQEIVKDLIAARVASGGRLHFGVEDVRLSGLVERPRVHCTVDGTEVEITADYLAGCDGSHGVTRRSLPDGAVSVLEQSYPFAWLGILAQARPCGTELIYAPHERGFALLSMRSPTVTRAYLQVDADDEVGNWPDERIWQELRRRLEAIDAAPVAEGPIIDRGITRMRGVVVDPVRVGRTFLAGDAAHIVPPSAAKGLNLAVADAESLAEALAARYRDGREDLLASYSDDCLRRAWTAQAFSASMTELLHRFPGRTEFQAGVQRAQLRRLVDSDAAARSFAEEYTGRSRRPLLI</sequence>
<dbReference type="SUPFAM" id="SSF51905">
    <property type="entry name" value="FAD/NAD(P)-binding domain"/>
    <property type="match status" value="1"/>
</dbReference>
<reference evidence="4 5" key="1">
    <citation type="submission" date="2018-07" db="EMBL/GenBank/DDBJ databases">
        <title>Genomic Encyclopedia of Type Strains, Phase IV (KMG-IV): sequencing the most valuable type-strain genomes for metagenomic binning, comparative biology and taxonomic classification.</title>
        <authorList>
            <person name="Goeker M."/>
        </authorList>
    </citation>
    <scope>NUCLEOTIDE SEQUENCE [LARGE SCALE GENOMIC DNA]</scope>
    <source>
        <strain evidence="4 5">DSM 44952</strain>
    </source>
</reference>
<dbReference type="OrthoDB" id="9791689at2"/>
<keyword evidence="2" id="KW-0274">FAD</keyword>
<dbReference type="PANTHER" id="PTHR43004">
    <property type="entry name" value="TRK SYSTEM POTASSIUM UPTAKE PROTEIN"/>
    <property type="match status" value="1"/>
</dbReference>
<keyword evidence="1" id="KW-0285">Flavoprotein</keyword>
<name>A0A370H1V1_9NOCA</name>
<evidence type="ECO:0000256" key="1">
    <source>
        <dbReference type="ARBA" id="ARBA00022630"/>
    </source>
</evidence>
<evidence type="ECO:0000256" key="2">
    <source>
        <dbReference type="ARBA" id="ARBA00022827"/>
    </source>
</evidence>
<keyword evidence="5" id="KW-1185">Reference proteome</keyword>
<dbReference type="InterPro" id="IPR036188">
    <property type="entry name" value="FAD/NAD-bd_sf"/>
</dbReference>
<dbReference type="EMBL" id="QQAZ01000006">
    <property type="protein sequence ID" value="RDI49990.1"/>
    <property type="molecule type" value="Genomic_DNA"/>
</dbReference>
<protein>
    <submittedName>
        <fullName evidence="4">p-hydroxybenzoate 3-monooxygenase</fullName>
    </submittedName>
</protein>
<dbReference type="InterPro" id="IPR050641">
    <property type="entry name" value="RIFMO-like"/>
</dbReference>
<dbReference type="AlphaFoldDB" id="A0A370H1V1"/>
<feature type="domain" description="FAD-binding" evidence="3">
    <location>
        <begin position="6"/>
        <end position="343"/>
    </location>
</feature>
<dbReference type="RefSeq" id="WP_068024900.1">
    <property type="nucleotide sequence ID" value="NZ_QQAZ01000006.1"/>
</dbReference>
<dbReference type="Gene3D" id="3.30.9.10">
    <property type="entry name" value="D-Amino Acid Oxidase, subunit A, domain 2"/>
    <property type="match status" value="1"/>
</dbReference>
<dbReference type="PANTHER" id="PTHR43004:SF3">
    <property type="entry name" value="P-HYDROXYBENZOATE HYDROXYLASE"/>
    <property type="match status" value="1"/>
</dbReference>
<dbReference type="GO" id="GO:0016709">
    <property type="term" value="F:oxidoreductase activity, acting on paired donors, with incorporation or reduction of molecular oxygen, NAD(P)H as one donor, and incorporation of one atom of oxygen"/>
    <property type="evidence" value="ECO:0007669"/>
    <property type="project" value="UniProtKB-ARBA"/>
</dbReference>
<keyword evidence="4" id="KW-0560">Oxidoreductase</keyword>
<dbReference type="NCBIfam" id="NF006091">
    <property type="entry name" value="PRK08243.1"/>
    <property type="match status" value="1"/>
</dbReference>
<accession>A0A370H1V1</accession>
<dbReference type="STRING" id="1210089.GCA_001613165_05243"/>
<evidence type="ECO:0000313" key="5">
    <source>
        <dbReference type="Proteomes" id="UP000255355"/>
    </source>
</evidence>
<dbReference type="GO" id="GO:0071949">
    <property type="term" value="F:FAD binding"/>
    <property type="evidence" value="ECO:0007669"/>
    <property type="project" value="InterPro"/>
</dbReference>
<gene>
    <name evidence="4" type="ORF">DFR68_106428</name>
</gene>
<dbReference type="SUPFAM" id="SSF54373">
    <property type="entry name" value="FAD-linked reductases, C-terminal domain"/>
    <property type="match status" value="1"/>
</dbReference>